<dbReference type="Proteomes" id="UP000663891">
    <property type="component" value="Unassembled WGS sequence"/>
</dbReference>
<feature type="region of interest" description="Disordered" evidence="1">
    <location>
        <begin position="1"/>
        <end position="32"/>
    </location>
</feature>
<gene>
    <name evidence="2" type="ORF">VCS650_LOCUS20721</name>
</gene>
<feature type="compositionally biased region" description="Basic and acidic residues" evidence="1">
    <location>
        <begin position="17"/>
        <end position="27"/>
    </location>
</feature>
<dbReference type="EMBL" id="CAJNON010000217">
    <property type="protein sequence ID" value="CAF1112431.1"/>
    <property type="molecule type" value="Genomic_DNA"/>
</dbReference>
<organism evidence="2 3">
    <name type="scientific">Adineta steineri</name>
    <dbReference type="NCBI Taxonomy" id="433720"/>
    <lineage>
        <taxon>Eukaryota</taxon>
        <taxon>Metazoa</taxon>
        <taxon>Spiralia</taxon>
        <taxon>Gnathifera</taxon>
        <taxon>Rotifera</taxon>
        <taxon>Eurotatoria</taxon>
        <taxon>Bdelloidea</taxon>
        <taxon>Adinetida</taxon>
        <taxon>Adinetidae</taxon>
        <taxon>Adineta</taxon>
    </lineage>
</organism>
<dbReference type="AlphaFoldDB" id="A0A814PZ13"/>
<sequence length="90" mass="10219">MQMSDTHNYYGSVRRAARGDRNSHTHDLSSNYYYSACPRNCILSFRSGSHTESEEPSLSNKYSRSQSGSSPQSQHDKEPVTRKPKKLPLP</sequence>
<evidence type="ECO:0000256" key="1">
    <source>
        <dbReference type="SAM" id="MobiDB-lite"/>
    </source>
</evidence>
<proteinExistence type="predicted"/>
<reference evidence="2" key="1">
    <citation type="submission" date="2021-02" db="EMBL/GenBank/DDBJ databases">
        <authorList>
            <person name="Nowell W R."/>
        </authorList>
    </citation>
    <scope>NUCLEOTIDE SEQUENCE</scope>
</reference>
<evidence type="ECO:0000313" key="2">
    <source>
        <dbReference type="EMBL" id="CAF1112431.1"/>
    </source>
</evidence>
<accession>A0A814PZ13</accession>
<protein>
    <submittedName>
        <fullName evidence="2">Uncharacterized protein</fullName>
    </submittedName>
</protein>
<feature type="compositionally biased region" description="Polar residues" evidence="1">
    <location>
        <begin position="48"/>
        <end position="62"/>
    </location>
</feature>
<feature type="compositionally biased region" description="Low complexity" evidence="1">
    <location>
        <begin position="63"/>
        <end position="73"/>
    </location>
</feature>
<evidence type="ECO:0000313" key="3">
    <source>
        <dbReference type="Proteomes" id="UP000663891"/>
    </source>
</evidence>
<name>A0A814PZ13_9BILA</name>
<comment type="caution">
    <text evidence="2">The sequence shown here is derived from an EMBL/GenBank/DDBJ whole genome shotgun (WGS) entry which is preliminary data.</text>
</comment>
<feature type="region of interest" description="Disordered" evidence="1">
    <location>
        <begin position="48"/>
        <end position="90"/>
    </location>
</feature>